<reference evidence="2" key="1">
    <citation type="journal article" date="2013" name="Proc. Natl. Acad. Sci. U.S.A.">
        <title>Improving the coverage of the cyanobacterial phylum using diversity-driven genome sequencing.</title>
        <authorList>
            <person name="Shih P.M."/>
            <person name="Wu D."/>
            <person name="Latifi A."/>
            <person name="Axen S.D."/>
            <person name="Fewer D.P."/>
            <person name="Talla E."/>
            <person name="Calteau A."/>
            <person name="Cai F."/>
            <person name="Tandeau de Marsac N."/>
            <person name="Rippka R."/>
            <person name="Herdman M."/>
            <person name="Sivonen K."/>
            <person name="Coursin T."/>
            <person name="Laurent T."/>
            <person name="Goodwin L."/>
            <person name="Nolan M."/>
            <person name="Davenport K.W."/>
            <person name="Han C.S."/>
            <person name="Rubin E.M."/>
            <person name="Eisen J.A."/>
            <person name="Woyke T."/>
            <person name="Gugger M."/>
            <person name="Kerfeld C.A."/>
        </authorList>
    </citation>
    <scope>NUCLEOTIDE SEQUENCE [LARGE SCALE GENOMIC DNA]</scope>
    <source>
        <strain evidence="2">PCC 10605</strain>
    </source>
</reference>
<dbReference type="HOGENOM" id="CLU_2014260_0_0_3"/>
<proteinExistence type="predicted"/>
<dbReference type="STRING" id="755178.Cyan10605_2887"/>
<dbReference type="PATRIC" id="fig|755178.3.peg.3068"/>
<dbReference type="EMBL" id="CP003947">
    <property type="protein sequence ID" value="AFZ54953.1"/>
    <property type="molecule type" value="Genomic_DNA"/>
</dbReference>
<keyword evidence="2" id="KW-1185">Reference proteome</keyword>
<evidence type="ECO:0000313" key="1">
    <source>
        <dbReference type="EMBL" id="AFZ54953.1"/>
    </source>
</evidence>
<accession>K9Z989</accession>
<dbReference type="Proteomes" id="UP000010480">
    <property type="component" value="Chromosome"/>
</dbReference>
<gene>
    <name evidence="1" type="ordered locus">Cyan10605_2887</name>
</gene>
<protein>
    <submittedName>
        <fullName evidence="1">Uncharacterized protein</fullName>
    </submittedName>
</protein>
<sequence length="146" mass="17036">MIKIEIFINEISLSCCIQIVKNNDEQNKIYLDSTESKTGLENWLEKNCQLSQFQYDESSSSPPTDNQTILRNSSRFEKIGREYDGRSIYREKKTGYYWYVDNLHCGEAAHLEVFDSHGKKHIAESNLEGNIDKTKSDPDKRIDKYL</sequence>
<dbReference type="eggNOG" id="ENOG5032J5S">
    <property type="taxonomic scope" value="Bacteria"/>
</dbReference>
<dbReference type="OrthoDB" id="582551at2"/>
<name>K9Z989_CYAAP</name>
<dbReference type="AlphaFoldDB" id="K9Z989"/>
<evidence type="ECO:0000313" key="2">
    <source>
        <dbReference type="Proteomes" id="UP000010480"/>
    </source>
</evidence>
<dbReference type="RefSeq" id="WP_015220673.1">
    <property type="nucleotide sequence ID" value="NC_019776.1"/>
</dbReference>
<dbReference type="KEGG" id="can:Cyan10605_2887"/>
<organism evidence="1 2">
    <name type="scientific">Cyanobacterium aponinum (strain PCC 10605)</name>
    <dbReference type="NCBI Taxonomy" id="755178"/>
    <lineage>
        <taxon>Bacteria</taxon>
        <taxon>Bacillati</taxon>
        <taxon>Cyanobacteriota</taxon>
        <taxon>Cyanophyceae</taxon>
        <taxon>Oscillatoriophycideae</taxon>
        <taxon>Chroococcales</taxon>
        <taxon>Geminocystaceae</taxon>
        <taxon>Cyanobacterium</taxon>
    </lineage>
</organism>